<dbReference type="PANTHER" id="PTHR22951:SF75">
    <property type="entry name" value="CLATHRIN COAT ASSEMBLY PROTEIN AP180"/>
    <property type="match status" value="1"/>
</dbReference>
<dbReference type="InterPro" id="IPR045192">
    <property type="entry name" value="AP180-like"/>
</dbReference>
<feature type="region of interest" description="Disordered" evidence="9">
    <location>
        <begin position="445"/>
        <end position="470"/>
    </location>
</feature>
<dbReference type="InterPro" id="IPR014712">
    <property type="entry name" value="ANTH_dom_sf"/>
</dbReference>
<dbReference type="GO" id="GO:0005905">
    <property type="term" value="C:clathrin-coated pit"/>
    <property type="evidence" value="ECO:0007669"/>
    <property type="project" value="UniProtKB-SubCell"/>
</dbReference>
<evidence type="ECO:0000256" key="1">
    <source>
        <dbReference type="ARBA" id="ARBA00004132"/>
    </source>
</evidence>
<dbReference type="InterPro" id="IPR048050">
    <property type="entry name" value="ANTH_N_plant"/>
</dbReference>
<dbReference type="GO" id="GO:0006900">
    <property type="term" value="P:vesicle budding from membrane"/>
    <property type="evidence" value="ECO:0007669"/>
    <property type="project" value="TreeGrafter"/>
</dbReference>
<evidence type="ECO:0000256" key="3">
    <source>
        <dbReference type="ARBA" id="ARBA00004600"/>
    </source>
</evidence>
<dbReference type="GO" id="GO:0048268">
    <property type="term" value="P:clathrin coat assembly"/>
    <property type="evidence" value="ECO:0007669"/>
    <property type="project" value="InterPro"/>
</dbReference>
<dbReference type="PANTHER" id="PTHR22951">
    <property type="entry name" value="CLATHRIN ASSEMBLY PROTEIN"/>
    <property type="match status" value="1"/>
</dbReference>
<proteinExistence type="predicted"/>
<dbReference type="InterPro" id="IPR008942">
    <property type="entry name" value="ENTH_VHS"/>
</dbReference>
<dbReference type="InterPro" id="IPR013809">
    <property type="entry name" value="ENTH"/>
</dbReference>
<keyword evidence="5" id="KW-0333">Golgi apparatus</keyword>
<evidence type="ECO:0000313" key="11">
    <source>
        <dbReference type="EMBL" id="KAK6919307.1"/>
    </source>
</evidence>
<keyword evidence="4" id="KW-0254">Endocytosis</keyword>
<dbReference type="GO" id="GO:0005545">
    <property type="term" value="F:1-phosphatidylinositol binding"/>
    <property type="evidence" value="ECO:0007669"/>
    <property type="project" value="InterPro"/>
</dbReference>
<dbReference type="FunFam" id="1.25.40.90:FF:000019">
    <property type="entry name" value="Clathrin coat assembly protein"/>
    <property type="match status" value="1"/>
</dbReference>
<dbReference type="SUPFAM" id="SSF48464">
    <property type="entry name" value="ENTH/VHS domain"/>
    <property type="match status" value="1"/>
</dbReference>
<keyword evidence="6" id="KW-0472">Membrane</keyword>
<dbReference type="Gene3D" id="1.20.58.150">
    <property type="entry name" value="ANTH domain"/>
    <property type="match status" value="1"/>
</dbReference>
<evidence type="ECO:0000256" key="4">
    <source>
        <dbReference type="ARBA" id="ARBA00022583"/>
    </source>
</evidence>
<dbReference type="GO" id="GO:0005546">
    <property type="term" value="F:phosphatidylinositol-4,5-bisphosphate binding"/>
    <property type="evidence" value="ECO:0007669"/>
    <property type="project" value="TreeGrafter"/>
</dbReference>
<organism evidence="11 12">
    <name type="scientific">Dillenia turbinata</name>
    <dbReference type="NCBI Taxonomy" id="194707"/>
    <lineage>
        <taxon>Eukaryota</taxon>
        <taxon>Viridiplantae</taxon>
        <taxon>Streptophyta</taxon>
        <taxon>Embryophyta</taxon>
        <taxon>Tracheophyta</taxon>
        <taxon>Spermatophyta</taxon>
        <taxon>Magnoliopsida</taxon>
        <taxon>eudicotyledons</taxon>
        <taxon>Gunneridae</taxon>
        <taxon>Pentapetalae</taxon>
        <taxon>Dilleniales</taxon>
        <taxon>Dilleniaceae</taxon>
        <taxon>Dillenia</taxon>
    </lineage>
</organism>
<dbReference type="GO" id="GO:0032050">
    <property type="term" value="F:clathrin heavy chain binding"/>
    <property type="evidence" value="ECO:0007669"/>
    <property type="project" value="TreeGrafter"/>
</dbReference>
<evidence type="ECO:0000256" key="8">
    <source>
        <dbReference type="ARBA" id="ARBA00023329"/>
    </source>
</evidence>
<comment type="caution">
    <text evidence="11">The sequence shown here is derived from an EMBL/GenBank/DDBJ whole genome shotgun (WGS) entry which is preliminary data.</text>
</comment>
<evidence type="ECO:0000256" key="6">
    <source>
        <dbReference type="ARBA" id="ARBA00023136"/>
    </source>
</evidence>
<dbReference type="SUPFAM" id="SSF89009">
    <property type="entry name" value="GAT-like domain"/>
    <property type="match status" value="1"/>
</dbReference>
<keyword evidence="7" id="KW-0168">Coated pit</keyword>
<feature type="region of interest" description="Disordered" evidence="9">
    <location>
        <begin position="315"/>
        <end position="394"/>
    </location>
</feature>
<dbReference type="GO" id="GO:0000149">
    <property type="term" value="F:SNARE binding"/>
    <property type="evidence" value="ECO:0007669"/>
    <property type="project" value="TreeGrafter"/>
</dbReference>
<reference evidence="11 12" key="1">
    <citation type="submission" date="2023-12" db="EMBL/GenBank/DDBJ databases">
        <title>A high-quality genome assembly for Dillenia turbinata (Dilleniales).</title>
        <authorList>
            <person name="Chanderbali A."/>
        </authorList>
    </citation>
    <scope>NUCLEOTIDE SEQUENCE [LARGE SCALE GENOMIC DNA]</scope>
    <source>
        <strain evidence="11">LSX21</strain>
        <tissue evidence="11">Leaf</tissue>
    </source>
</reference>
<comment type="subcellular location">
    <subcellularLocation>
        <location evidence="1">Cytoplasmic vesicle</location>
        <location evidence="1">Clathrin-coated vesicle</location>
    </subcellularLocation>
    <subcellularLocation>
        <location evidence="2">Golgi apparatus</location>
    </subcellularLocation>
    <subcellularLocation>
        <location evidence="3">Membrane</location>
        <location evidence="3">Clathrin-coated pit</location>
    </subcellularLocation>
</comment>
<sequence>MPSRLRKAIGAVKDQTSIGLAKVASNNSSNLEVAVLKATSHDEAPIDERYLAEILNLVSSDKAYAAACAQAIAKRIGRTRNWIVALKSLMLVLKIFQDGDPYFPREVLHAMKRGAKILNLSSFRDDSNPSPWDYTAFVRTVALYLDERLDCFLTGKLQRRFSFHQRGEKDGGSGRSRRHELVREMKPSMLLDKISHWQRLLDRAIATRPTGAAKNNKLVQISLYAIVRESFDLYRDISDGLALLLDSFFFHLQYTSCVNAFQTCVRASKQFEELGSFYESCKSIGIGRTSEFPSVQKISDELVETLQEFLKDQTSFPSSARQSPVRPQLLLPAPPTCRDHRSGSEYEQSEFSETRSRISERDSDVGSHRTSLEDLMTGNDIDSRSYRTSPSLSHSEEVYSASMSRISSTQSLSHSEEVYSASMSRINSAQSLSYTNSVPDLVSFDNWGEDDHNHNQEQRNPESNLPEESNDSWEIVLAETVTTKPDQTNPSLDNNLFDQTLQPEHHYNPFLQDLTEITAIPSFTDLAPYPATTSTELPEFFATPPANAQLGFPVDNFFGSSVSEPPTFQAVPTFTAEIPNGSSALPAENDPFATFSTDIVVYNAPTNQQSFLQEQELCYG</sequence>
<name>A0AAN8Z015_9MAGN</name>
<keyword evidence="12" id="KW-1185">Reference proteome</keyword>
<keyword evidence="8" id="KW-0968">Cytoplasmic vesicle</keyword>
<feature type="compositionally biased region" description="Basic and acidic residues" evidence="9">
    <location>
        <begin position="449"/>
        <end position="460"/>
    </location>
</feature>
<evidence type="ECO:0000256" key="7">
    <source>
        <dbReference type="ARBA" id="ARBA00023176"/>
    </source>
</evidence>
<feature type="compositionally biased region" description="Basic and acidic residues" evidence="9">
    <location>
        <begin position="352"/>
        <end position="372"/>
    </location>
</feature>
<dbReference type="GO" id="GO:0072583">
    <property type="term" value="P:clathrin-dependent endocytosis"/>
    <property type="evidence" value="ECO:0007669"/>
    <property type="project" value="InterPro"/>
</dbReference>
<dbReference type="Proteomes" id="UP001370490">
    <property type="component" value="Unassembled WGS sequence"/>
</dbReference>
<dbReference type="GO" id="GO:0005794">
    <property type="term" value="C:Golgi apparatus"/>
    <property type="evidence" value="ECO:0007669"/>
    <property type="project" value="UniProtKB-SubCell"/>
</dbReference>
<evidence type="ECO:0000256" key="5">
    <source>
        <dbReference type="ARBA" id="ARBA00023034"/>
    </source>
</evidence>
<dbReference type="Gene3D" id="1.25.40.90">
    <property type="match status" value="1"/>
</dbReference>
<gene>
    <name evidence="11" type="ORF">RJ641_015211</name>
</gene>
<dbReference type="PROSITE" id="PS50942">
    <property type="entry name" value="ENTH"/>
    <property type="match status" value="1"/>
</dbReference>
<dbReference type="InterPro" id="IPR011417">
    <property type="entry name" value="ANTH_dom"/>
</dbReference>
<evidence type="ECO:0000256" key="9">
    <source>
        <dbReference type="SAM" id="MobiDB-lite"/>
    </source>
</evidence>
<dbReference type="EMBL" id="JBAMMX010000021">
    <property type="protein sequence ID" value="KAK6919307.1"/>
    <property type="molecule type" value="Genomic_DNA"/>
</dbReference>
<feature type="domain" description="ENTH" evidence="10">
    <location>
        <begin position="23"/>
        <end position="159"/>
    </location>
</feature>
<protein>
    <submittedName>
        <fullName evidence="11">AP180 N-terminal homology (ANTH) domain</fullName>
    </submittedName>
</protein>
<dbReference type="CDD" id="cd16987">
    <property type="entry name" value="ANTH_N_AP180_plant"/>
    <property type="match status" value="1"/>
</dbReference>
<evidence type="ECO:0000313" key="12">
    <source>
        <dbReference type="Proteomes" id="UP001370490"/>
    </source>
</evidence>
<evidence type="ECO:0000259" key="10">
    <source>
        <dbReference type="PROSITE" id="PS50942"/>
    </source>
</evidence>
<dbReference type="Pfam" id="PF07651">
    <property type="entry name" value="ANTH"/>
    <property type="match status" value="1"/>
</dbReference>
<dbReference type="GO" id="GO:0030136">
    <property type="term" value="C:clathrin-coated vesicle"/>
    <property type="evidence" value="ECO:0007669"/>
    <property type="project" value="UniProtKB-SubCell"/>
</dbReference>
<dbReference type="SMART" id="SM00273">
    <property type="entry name" value="ENTH"/>
    <property type="match status" value="1"/>
</dbReference>
<accession>A0AAN8Z015</accession>
<evidence type="ECO:0000256" key="2">
    <source>
        <dbReference type="ARBA" id="ARBA00004555"/>
    </source>
</evidence>
<dbReference type="FunFam" id="1.20.58.150:FF:000005">
    <property type="entry name" value="putative clathrin assembly protein At2g25430"/>
    <property type="match status" value="1"/>
</dbReference>
<dbReference type="AlphaFoldDB" id="A0AAN8Z015"/>